<gene>
    <name evidence="1" type="ORF">HNAJ_LOCUS6242</name>
</gene>
<evidence type="ECO:0000313" key="2">
    <source>
        <dbReference type="Proteomes" id="UP000278807"/>
    </source>
</evidence>
<evidence type="ECO:0000313" key="3">
    <source>
        <dbReference type="WBParaSite" id="HNAJ_0000624601-mRNA-1"/>
    </source>
</evidence>
<dbReference type="STRING" id="102285.A0A0R3TGQ5"/>
<keyword evidence="2" id="KW-1185">Reference proteome</keyword>
<evidence type="ECO:0000313" key="1">
    <source>
        <dbReference type="EMBL" id="VDO02102.1"/>
    </source>
</evidence>
<dbReference type="WBParaSite" id="HNAJ_0000624601-mRNA-1">
    <property type="protein sequence ID" value="HNAJ_0000624601-mRNA-1"/>
    <property type="gene ID" value="HNAJ_0000624601"/>
</dbReference>
<accession>A0A0R3TGQ5</accession>
<dbReference type="Proteomes" id="UP000278807">
    <property type="component" value="Unassembled WGS sequence"/>
</dbReference>
<proteinExistence type="predicted"/>
<name>A0A0R3TGQ5_RODNA</name>
<dbReference type="EMBL" id="UZAE01006440">
    <property type="protein sequence ID" value="VDO02102.1"/>
    <property type="molecule type" value="Genomic_DNA"/>
</dbReference>
<reference evidence="1 2" key="2">
    <citation type="submission" date="2018-11" db="EMBL/GenBank/DDBJ databases">
        <authorList>
            <consortium name="Pathogen Informatics"/>
        </authorList>
    </citation>
    <scope>NUCLEOTIDE SEQUENCE [LARGE SCALE GENOMIC DNA]</scope>
</reference>
<organism evidence="3">
    <name type="scientific">Rodentolepis nana</name>
    <name type="common">Dwarf tapeworm</name>
    <name type="synonym">Hymenolepis nana</name>
    <dbReference type="NCBI Taxonomy" id="102285"/>
    <lineage>
        <taxon>Eukaryota</taxon>
        <taxon>Metazoa</taxon>
        <taxon>Spiralia</taxon>
        <taxon>Lophotrochozoa</taxon>
        <taxon>Platyhelminthes</taxon>
        <taxon>Cestoda</taxon>
        <taxon>Eucestoda</taxon>
        <taxon>Cyclophyllidea</taxon>
        <taxon>Hymenolepididae</taxon>
        <taxon>Rodentolepis</taxon>
    </lineage>
</organism>
<reference evidence="3" key="1">
    <citation type="submission" date="2017-02" db="UniProtKB">
        <authorList>
            <consortium name="WormBaseParasite"/>
        </authorList>
    </citation>
    <scope>IDENTIFICATION</scope>
</reference>
<dbReference type="OrthoDB" id="6244377at2759"/>
<sequence length="175" mass="19630">MDTIRLTLFFFRNNHSAFQTVHIPVDILDLPKGQDAAVVDRTIPRSRIRGPLELNVKSVKAASQSLSLSVINIDYNPDEEECYLAFTRSDIQPPGSQNSLELQTGRPQVTPWWESNSGLWTPSLGRPPASGPAIGASRRWPIFGHIVTAAFNRTAVDHFEHECREALLKGYRLDH</sequence>
<protein>
    <submittedName>
        <fullName evidence="3">TMEM132 domain-containing protein</fullName>
    </submittedName>
</protein>
<dbReference type="AlphaFoldDB" id="A0A0R3TGQ5"/>